<comment type="caution">
    <text evidence="1">The sequence shown here is derived from an EMBL/GenBank/DDBJ whole genome shotgun (WGS) entry which is preliminary data.</text>
</comment>
<evidence type="ECO:0000313" key="1">
    <source>
        <dbReference type="EMBL" id="MEB4590494.1"/>
    </source>
</evidence>
<protein>
    <submittedName>
        <fullName evidence="1">HK97-gp10 family putative phage morphogenesis protein</fullName>
    </submittedName>
</protein>
<dbReference type="EMBL" id="JAYMYJ010000045">
    <property type="protein sequence ID" value="MEB4590494.1"/>
    <property type="molecule type" value="Genomic_DNA"/>
</dbReference>
<proteinExistence type="predicted"/>
<keyword evidence="2" id="KW-1185">Reference proteome</keyword>
<dbReference type="Pfam" id="PF04883">
    <property type="entry name" value="HK97-gp10_like"/>
    <property type="match status" value="1"/>
</dbReference>
<name>A0ABU6CWK0_9GAMM</name>
<dbReference type="NCBIfam" id="TIGR01725">
    <property type="entry name" value="phge_HK97_gp10"/>
    <property type="match status" value="1"/>
</dbReference>
<dbReference type="InterPro" id="IPR010064">
    <property type="entry name" value="HK97-gp10_tail"/>
</dbReference>
<evidence type="ECO:0000313" key="2">
    <source>
        <dbReference type="Proteomes" id="UP001308005"/>
    </source>
</evidence>
<dbReference type="RefSeq" id="WP_324693828.1">
    <property type="nucleotide sequence ID" value="NZ_JAYMYJ010000045.1"/>
</dbReference>
<organism evidence="1 2">
    <name type="scientific">Candidatus Thiothrix phosphatis</name>
    <dbReference type="NCBI Taxonomy" id="3112415"/>
    <lineage>
        <taxon>Bacteria</taxon>
        <taxon>Pseudomonadati</taxon>
        <taxon>Pseudomonadota</taxon>
        <taxon>Gammaproteobacteria</taxon>
        <taxon>Thiotrichales</taxon>
        <taxon>Thiotrichaceae</taxon>
        <taxon>Thiothrix</taxon>
    </lineage>
</organism>
<dbReference type="Proteomes" id="UP001308005">
    <property type="component" value="Unassembled WGS sequence"/>
</dbReference>
<reference evidence="2" key="1">
    <citation type="submission" date="2023-07" db="EMBL/GenBank/DDBJ databases">
        <title>The carbon used by Thiothrix.</title>
        <authorList>
            <person name="Chen L."/>
        </authorList>
    </citation>
    <scope>NUCLEOTIDE SEQUENCE [LARGE SCALE GENOMIC DNA]</scope>
</reference>
<sequence>MRQNDGIDIEIQGDRALTQALDGLQAKISKRIVRQSARAGAAVFAKRARALAPRDTSQLSKSIRTKQKPFANRMGFNTWVYVDSRAWYAHMVEFGTQPHAIQPRNKKALSFGGKMYRGVMHPGAAAKPFMRPAANEGAAEAFTAVQEKMKLLIAEAVRL</sequence>
<accession>A0ABU6CWK0</accession>
<gene>
    <name evidence="1" type="ORF">VSS37_05845</name>
</gene>